<protein>
    <submittedName>
        <fullName evidence="2">Transposon Ty3-I Gag-Pol polyprotein</fullName>
    </submittedName>
</protein>
<dbReference type="AlphaFoldDB" id="A0A0L7KVV6"/>
<evidence type="ECO:0000256" key="1">
    <source>
        <dbReference type="SAM" id="MobiDB-lite"/>
    </source>
</evidence>
<feature type="region of interest" description="Disordered" evidence="1">
    <location>
        <begin position="208"/>
        <end position="227"/>
    </location>
</feature>
<evidence type="ECO:0000313" key="2">
    <source>
        <dbReference type="EMBL" id="KOB67368.1"/>
    </source>
</evidence>
<accession>A0A0L7KVV6</accession>
<feature type="compositionally biased region" description="Basic and acidic residues" evidence="1">
    <location>
        <begin position="273"/>
        <end position="283"/>
    </location>
</feature>
<dbReference type="Proteomes" id="UP000037510">
    <property type="component" value="Unassembled WGS sequence"/>
</dbReference>
<evidence type="ECO:0000313" key="3">
    <source>
        <dbReference type="Proteomes" id="UP000037510"/>
    </source>
</evidence>
<organism evidence="2 3">
    <name type="scientific">Operophtera brumata</name>
    <name type="common">Winter moth</name>
    <name type="synonym">Phalaena brumata</name>
    <dbReference type="NCBI Taxonomy" id="104452"/>
    <lineage>
        <taxon>Eukaryota</taxon>
        <taxon>Metazoa</taxon>
        <taxon>Ecdysozoa</taxon>
        <taxon>Arthropoda</taxon>
        <taxon>Hexapoda</taxon>
        <taxon>Insecta</taxon>
        <taxon>Pterygota</taxon>
        <taxon>Neoptera</taxon>
        <taxon>Endopterygota</taxon>
        <taxon>Lepidoptera</taxon>
        <taxon>Glossata</taxon>
        <taxon>Ditrysia</taxon>
        <taxon>Geometroidea</taxon>
        <taxon>Geometridae</taxon>
        <taxon>Larentiinae</taxon>
        <taxon>Operophtera</taxon>
    </lineage>
</organism>
<dbReference type="EMBL" id="JTDY01005102">
    <property type="protein sequence ID" value="KOB67368.1"/>
    <property type="molecule type" value="Genomic_DNA"/>
</dbReference>
<comment type="caution">
    <text evidence="2">The sequence shown here is derived from an EMBL/GenBank/DDBJ whole genome shotgun (WGS) entry which is preliminary data.</text>
</comment>
<keyword evidence="3" id="KW-1185">Reference proteome</keyword>
<reference evidence="2 3" key="1">
    <citation type="journal article" date="2015" name="Genome Biol. Evol.">
        <title>The genome of winter moth (Operophtera brumata) provides a genomic perspective on sexual dimorphism and phenology.</title>
        <authorList>
            <person name="Derks M.F."/>
            <person name="Smit S."/>
            <person name="Salis L."/>
            <person name="Schijlen E."/>
            <person name="Bossers A."/>
            <person name="Mateman C."/>
            <person name="Pijl A.S."/>
            <person name="de Ridder D."/>
            <person name="Groenen M.A."/>
            <person name="Visser M.E."/>
            <person name="Megens H.J."/>
        </authorList>
    </citation>
    <scope>NUCLEOTIDE SEQUENCE [LARGE SCALE GENOMIC DNA]</scope>
    <source>
        <strain evidence="2">WM2013NL</strain>
        <tissue evidence="2">Head and thorax</tissue>
    </source>
</reference>
<gene>
    <name evidence="2" type="ORF">OBRU01_12953</name>
</gene>
<name>A0A0L7KVV6_OPEBR</name>
<sequence length="283" mass="31665">MLSGDDESPHSDDEWGAEEDLHQLCLNGYKPVRLPLCIDGTKIPMEIDTGSLVSCISKMTYDKYFSNRPLEGSNLVFKFYNGAKIRPVGVFRPAVSYGSESKLLELFVIEGGTTSLNAKVRNAQSRQKNYGASGSRELSLGEEVWLRQYRGGDRWMPGKVAEKIGVTDYRVVDAVGRELHKHIDQLKHRKRSTLICPSSPSHRKEFTKQVAGEGGKPSPRGSGEFPSEVVIVEGDKDAQDQFEDCVEQNIPELKQAPLLPSPEPIQPRHVRQCRLDKPPNYKV</sequence>
<proteinExistence type="predicted"/>
<feature type="region of interest" description="Disordered" evidence="1">
    <location>
        <begin position="250"/>
        <end position="283"/>
    </location>
</feature>